<feature type="non-terminal residue" evidence="2">
    <location>
        <position position="1"/>
    </location>
</feature>
<evidence type="ECO:0000256" key="1">
    <source>
        <dbReference type="SAM" id="MobiDB-lite"/>
    </source>
</evidence>
<dbReference type="Proteomes" id="UP000257109">
    <property type="component" value="Unassembled WGS sequence"/>
</dbReference>
<sequence length="91" mass="10555">MLAVRKRAPIGSKPTTRRVSRHESCMEKYTPLKTSRAHILNEVYHLQLLDIPPPSQHQLGPSQDKWCEFHKANSHSTKECRLLKSQIEKLI</sequence>
<dbReference type="AlphaFoldDB" id="A0A371GTH9"/>
<feature type="region of interest" description="Disordered" evidence="1">
    <location>
        <begin position="1"/>
        <end position="26"/>
    </location>
</feature>
<dbReference type="OrthoDB" id="1433846at2759"/>
<comment type="caution">
    <text evidence="2">The sequence shown here is derived from an EMBL/GenBank/DDBJ whole genome shotgun (WGS) entry which is preliminary data.</text>
</comment>
<organism evidence="2 3">
    <name type="scientific">Mucuna pruriens</name>
    <name type="common">Velvet bean</name>
    <name type="synonym">Dolichos pruriens</name>
    <dbReference type="NCBI Taxonomy" id="157652"/>
    <lineage>
        <taxon>Eukaryota</taxon>
        <taxon>Viridiplantae</taxon>
        <taxon>Streptophyta</taxon>
        <taxon>Embryophyta</taxon>
        <taxon>Tracheophyta</taxon>
        <taxon>Spermatophyta</taxon>
        <taxon>Magnoliopsida</taxon>
        <taxon>eudicotyledons</taxon>
        <taxon>Gunneridae</taxon>
        <taxon>Pentapetalae</taxon>
        <taxon>rosids</taxon>
        <taxon>fabids</taxon>
        <taxon>Fabales</taxon>
        <taxon>Fabaceae</taxon>
        <taxon>Papilionoideae</taxon>
        <taxon>50 kb inversion clade</taxon>
        <taxon>NPAAA clade</taxon>
        <taxon>indigoferoid/millettioid clade</taxon>
        <taxon>Phaseoleae</taxon>
        <taxon>Mucuna</taxon>
    </lineage>
</organism>
<evidence type="ECO:0000313" key="2">
    <source>
        <dbReference type="EMBL" id="RDX93848.1"/>
    </source>
</evidence>
<protein>
    <submittedName>
        <fullName evidence="2">Uncharacterized protein</fullName>
    </submittedName>
</protein>
<dbReference type="EMBL" id="QJKJ01004516">
    <property type="protein sequence ID" value="RDX93848.1"/>
    <property type="molecule type" value="Genomic_DNA"/>
</dbReference>
<accession>A0A371GTH9</accession>
<name>A0A371GTH9_MUCPR</name>
<reference evidence="2" key="1">
    <citation type="submission" date="2018-05" db="EMBL/GenBank/DDBJ databases">
        <title>Draft genome of Mucuna pruriens seed.</title>
        <authorList>
            <person name="Nnadi N.E."/>
            <person name="Vos R."/>
            <person name="Hasami M.H."/>
            <person name="Devisetty U.K."/>
            <person name="Aguiy J.C."/>
        </authorList>
    </citation>
    <scope>NUCLEOTIDE SEQUENCE [LARGE SCALE GENOMIC DNA]</scope>
    <source>
        <strain evidence="2">JCA_2017</strain>
    </source>
</reference>
<evidence type="ECO:0000313" key="3">
    <source>
        <dbReference type="Proteomes" id="UP000257109"/>
    </source>
</evidence>
<proteinExistence type="predicted"/>
<gene>
    <name evidence="2" type="ORF">CR513_23843</name>
</gene>
<keyword evidence="3" id="KW-1185">Reference proteome</keyword>